<keyword evidence="2" id="KW-0812">Transmembrane</keyword>
<dbReference type="InterPro" id="IPR050382">
    <property type="entry name" value="MFS_Na/Anion_cotransporter"/>
</dbReference>
<keyword evidence="4" id="KW-0472">Membrane</keyword>
<evidence type="ECO:0000256" key="2">
    <source>
        <dbReference type="ARBA" id="ARBA00022692"/>
    </source>
</evidence>
<organism evidence="5 6">
    <name type="scientific">Ditylenchus dipsaci</name>
    <dbReference type="NCBI Taxonomy" id="166011"/>
    <lineage>
        <taxon>Eukaryota</taxon>
        <taxon>Metazoa</taxon>
        <taxon>Ecdysozoa</taxon>
        <taxon>Nematoda</taxon>
        <taxon>Chromadorea</taxon>
        <taxon>Rhabditida</taxon>
        <taxon>Tylenchina</taxon>
        <taxon>Tylenchomorpha</taxon>
        <taxon>Sphaerularioidea</taxon>
        <taxon>Anguinidae</taxon>
        <taxon>Anguininae</taxon>
        <taxon>Ditylenchus</taxon>
    </lineage>
</organism>
<dbReference type="PANTHER" id="PTHR11662:SF72">
    <property type="entry name" value="MAJOR FACILITATOR SUPERFAMILY (MFS) PROFILE DOMAIN-CONTAINING PROTEIN"/>
    <property type="match status" value="1"/>
</dbReference>
<dbReference type="PANTHER" id="PTHR11662">
    <property type="entry name" value="SOLUTE CARRIER FAMILY 17"/>
    <property type="match status" value="1"/>
</dbReference>
<comment type="subcellular location">
    <subcellularLocation>
        <location evidence="1">Membrane</location>
        <topology evidence="1">Multi-pass membrane protein</topology>
    </subcellularLocation>
</comment>
<sequence length="198" mass="21960">MAQRKLHSSCGNLTRKASKINGDLNISKSEQDLYLRRITSEECGVYWSSYKCPRNICYPFVARVLGSFVLVAVRFLMGCGQGILVPCMNVLIAHWFPMSEKSTAIAIATTGNQISVIVAMLLTAELCQFTWLGGWLSPFTLTVLWASSQKSEGKELKFIQNGEHKFVGKINPNEVPWSKILGSFVVCLLPCALLPKVL</sequence>
<dbReference type="GO" id="GO:0016020">
    <property type="term" value="C:membrane"/>
    <property type="evidence" value="ECO:0007669"/>
    <property type="project" value="UniProtKB-SubCell"/>
</dbReference>
<dbReference type="WBParaSite" id="jg15366">
    <property type="protein sequence ID" value="jg15366"/>
    <property type="gene ID" value="jg15366"/>
</dbReference>
<dbReference type="Gene3D" id="1.20.1250.20">
    <property type="entry name" value="MFS general substrate transporter like domains"/>
    <property type="match status" value="1"/>
</dbReference>
<evidence type="ECO:0000313" key="6">
    <source>
        <dbReference type="WBParaSite" id="jg15366"/>
    </source>
</evidence>
<protein>
    <submittedName>
        <fullName evidence="6">Inorganic phosphate cotransporter</fullName>
    </submittedName>
</protein>
<dbReference type="AlphaFoldDB" id="A0A915D4Q8"/>
<proteinExistence type="predicted"/>
<dbReference type="Pfam" id="PF07690">
    <property type="entry name" value="MFS_1"/>
    <property type="match status" value="1"/>
</dbReference>
<dbReference type="InterPro" id="IPR011701">
    <property type="entry name" value="MFS"/>
</dbReference>
<evidence type="ECO:0000313" key="5">
    <source>
        <dbReference type="Proteomes" id="UP000887574"/>
    </source>
</evidence>
<evidence type="ECO:0000256" key="1">
    <source>
        <dbReference type="ARBA" id="ARBA00004141"/>
    </source>
</evidence>
<keyword evidence="5" id="KW-1185">Reference proteome</keyword>
<evidence type="ECO:0000256" key="3">
    <source>
        <dbReference type="ARBA" id="ARBA00022989"/>
    </source>
</evidence>
<evidence type="ECO:0000256" key="4">
    <source>
        <dbReference type="ARBA" id="ARBA00023136"/>
    </source>
</evidence>
<dbReference type="GO" id="GO:0022857">
    <property type="term" value="F:transmembrane transporter activity"/>
    <property type="evidence" value="ECO:0007669"/>
    <property type="project" value="InterPro"/>
</dbReference>
<dbReference type="Proteomes" id="UP000887574">
    <property type="component" value="Unplaced"/>
</dbReference>
<dbReference type="InterPro" id="IPR036259">
    <property type="entry name" value="MFS_trans_sf"/>
</dbReference>
<name>A0A915D4Q8_9BILA</name>
<reference evidence="6" key="1">
    <citation type="submission" date="2022-11" db="UniProtKB">
        <authorList>
            <consortium name="WormBaseParasite"/>
        </authorList>
    </citation>
    <scope>IDENTIFICATION</scope>
</reference>
<keyword evidence="3" id="KW-1133">Transmembrane helix</keyword>
<dbReference type="SUPFAM" id="SSF103473">
    <property type="entry name" value="MFS general substrate transporter"/>
    <property type="match status" value="1"/>
</dbReference>
<accession>A0A915D4Q8</accession>
<dbReference type="GO" id="GO:0006820">
    <property type="term" value="P:monoatomic anion transport"/>
    <property type="evidence" value="ECO:0007669"/>
    <property type="project" value="TreeGrafter"/>
</dbReference>